<evidence type="ECO:0000256" key="2">
    <source>
        <dbReference type="ARBA" id="ARBA00022603"/>
    </source>
</evidence>
<proteinExistence type="inferred from homology"/>
<keyword evidence="4" id="KW-0949">S-adenosyl-L-methionine</keyword>
<dbReference type="AlphaFoldDB" id="A0A6H0KRE5"/>
<dbReference type="PANTHER" id="PTHR13370:SF3">
    <property type="entry name" value="TRNA (GUANINE(10)-N2)-METHYLTRANSFERASE HOMOLOG"/>
    <property type="match status" value="1"/>
</dbReference>
<dbReference type="GO" id="GO:0009307">
    <property type="term" value="P:DNA restriction-modification system"/>
    <property type="evidence" value="ECO:0007669"/>
    <property type="project" value="UniProtKB-KW"/>
</dbReference>
<evidence type="ECO:0000256" key="4">
    <source>
        <dbReference type="ARBA" id="ARBA00022691"/>
    </source>
</evidence>
<keyword evidence="2 10" id="KW-0489">Methyltransferase</keyword>
<dbReference type="GO" id="GO:0015667">
    <property type="term" value="F:site-specific DNA-methyltransferase (cytosine-N4-specific) activity"/>
    <property type="evidence" value="ECO:0007669"/>
    <property type="project" value="UniProtKB-EC"/>
</dbReference>
<dbReference type="EC" id="2.1.1.-" evidence="8"/>
<dbReference type="InterPro" id="IPR002941">
    <property type="entry name" value="DNA_methylase_N4/N6"/>
</dbReference>
<evidence type="ECO:0000256" key="3">
    <source>
        <dbReference type="ARBA" id="ARBA00022679"/>
    </source>
</evidence>
<dbReference type="PROSITE" id="PS00093">
    <property type="entry name" value="N4_MTASE"/>
    <property type="match status" value="1"/>
</dbReference>
<evidence type="ECO:0000256" key="7">
    <source>
        <dbReference type="ARBA" id="ARBA00049120"/>
    </source>
</evidence>
<comment type="catalytic activity">
    <reaction evidence="7">
        <text>a 2'-deoxycytidine in DNA + S-adenosyl-L-methionine = an N(4)-methyl-2'-deoxycytidine in DNA + S-adenosyl-L-homocysteine + H(+)</text>
        <dbReference type="Rhea" id="RHEA:16857"/>
        <dbReference type="Rhea" id="RHEA-COMP:11369"/>
        <dbReference type="Rhea" id="RHEA-COMP:13674"/>
        <dbReference type="ChEBI" id="CHEBI:15378"/>
        <dbReference type="ChEBI" id="CHEBI:57856"/>
        <dbReference type="ChEBI" id="CHEBI:59789"/>
        <dbReference type="ChEBI" id="CHEBI:85452"/>
        <dbReference type="ChEBI" id="CHEBI:137933"/>
        <dbReference type="EC" id="2.1.1.113"/>
    </reaction>
</comment>
<name>A0A6H0KRE5_9BACE</name>
<evidence type="ECO:0000256" key="6">
    <source>
        <dbReference type="ARBA" id="ARBA00023125"/>
    </source>
</evidence>
<dbReference type="RefSeq" id="WP_117578438.1">
    <property type="nucleotide sequence ID" value="NZ_CP050831.1"/>
</dbReference>
<dbReference type="PANTHER" id="PTHR13370">
    <property type="entry name" value="RNA METHYLASE-RELATED"/>
    <property type="match status" value="1"/>
</dbReference>
<dbReference type="GO" id="GO:0032259">
    <property type="term" value="P:methylation"/>
    <property type="evidence" value="ECO:0007669"/>
    <property type="project" value="UniProtKB-KW"/>
</dbReference>
<dbReference type="InterPro" id="IPR001091">
    <property type="entry name" value="RM_Methyltransferase"/>
</dbReference>
<keyword evidence="3 10" id="KW-0808">Transferase</keyword>
<dbReference type="Pfam" id="PF01555">
    <property type="entry name" value="N6_N4_Mtase"/>
    <property type="match status" value="1"/>
</dbReference>
<dbReference type="Proteomes" id="UP000501780">
    <property type="component" value="Chromosome"/>
</dbReference>
<evidence type="ECO:0000313" key="11">
    <source>
        <dbReference type="Proteomes" id="UP000501780"/>
    </source>
</evidence>
<dbReference type="Gene3D" id="3.40.50.150">
    <property type="entry name" value="Vaccinia Virus protein VP39"/>
    <property type="match status" value="1"/>
</dbReference>
<dbReference type="GO" id="GO:0005737">
    <property type="term" value="C:cytoplasm"/>
    <property type="evidence" value="ECO:0007669"/>
    <property type="project" value="TreeGrafter"/>
</dbReference>
<dbReference type="PRINTS" id="PR00508">
    <property type="entry name" value="S21N4MTFRASE"/>
</dbReference>
<keyword evidence="5" id="KW-0680">Restriction system</keyword>
<dbReference type="InterPro" id="IPR017985">
    <property type="entry name" value="MeTrfase_CN4_CS"/>
</dbReference>
<dbReference type="GO" id="GO:0008170">
    <property type="term" value="F:N-methyltransferase activity"/>
    <property type="evidence" value="ECO:0007669"/>
    <property type="project" value="InterPro"/>
</dbReference>
<dbReference type="KEGG" id="bfc:BacF7301_16230"/>
<feature type="domain" description="DNA methylase N-4/N-6" evidence="9">
    <location>
        <begin position="23"/>
        <end position="312"/>
    </location>
</feature>
<keyword evidence="11" id="KW-1185">Reference proteome</keyword>
<organism evidence="10 11">
    <name type="scientific">Bacteroides faecium</name>
    <dbReference type="NCBI Taxonomy" id="2715212"/>
    <lineage>
        <taxon>Bacteria</taxon>
        <taxon>Pseudomonadati</taxon>
        <taxon>Bacteroidota</taxon>
        <taxon>Bacteroidia</taxon>
        <taxon>Bacteroidales</taxon>
        <taxon>Bacteroidaceae</taxon>
        <taxon>Bacteroides</taxon>
    </lineage>
</organism>
<gene>
    <name evidence="10" type="ORF">BacF7301_16230</name>
</gene>
<evidence type="ECO:0000256" key="1">
    <source>
        <dbReference type="ARBA" id="ARBA00010203"/>
    </source>
</evidence>
<evidence type="ECO:0000259" key="9">
    <source>
        <dbReference type="Pfam" id="PF01555"/>
    </source>
</evidence>
<dbReference type="GO" id="GO:0003677">
    <property type="term" value="F:DNA binding"/>
    <property type="evidence" value="ECO:0007669"/>
    <property type="project" value="UniProtKB-KW"/>
</dbReference>
<evidence type="ECO:0000256" key="5">
    <source>
        <dbReference type="ARBA" id="ARBA00022747"/>
    </source>
</evidence>
<evidence type="ECO:0000256" key="8">
    <source>
        <dbReference type="RuleBase" id="RU362026"/>
    </source>
</evidence>
<dbReference type="GO" id="GO:0009007">
    <property type="term" value="F:site-specific DNA-methyltransferase (adenine-specific) activity"/>
    <property type="evidence" value="ECO:0007669"/>
    <property type="project" value="TreeGrafter"/>
</dbReference>
<keyword evidence="6" id="KW-0238">DNA-binding</keyword>
<protein>
    <recommendedName>
        <fullName evidence="8">Methyltransferase</fullName>
        <ecNumber evidence="8">2.1.1.-</ecNumber>
    </recommendedName>
</protein>
<dbReference type="SUPFAM" id="SSF53335">
    <property type="entry name" value="S-adenosyl-L-methionine-dependent methyltransferases"/>
    <property type="match status" value="1"/>
</dbReference>
<comment type="similarity">
    <text evidence="1">Belongs to the N(4)/N(6)-methyltransferase family. N(4) subfamily.</text>
</comment>
<reference evidence="10 11" key="1">
    <citation type="submission" date="2020-03" db="EMBL/GenBank/DDBJ databases">
        <title>Genomic analysis of Bacteroides faecium CBA7301.</title>
        <authorList>
            <person name="Kim J."/>
            <person name="Roh S.W."/>
        </authorList>
    </citation>
    <scope>NUCLEOTIDE SEQUENCE [LARGE SCALE GENOMIC DNA]</scope>
    <source>
        <strain evidence="10 11">CBA7301</strain>
    </source>
</reference>
<accession>A0A6H0KRE5</accession>
<dbReference type="REBASE" id="389579">
    <property type="entry name" value="M.Bsp7301ORF16230P"/>
</dbReference>
<dbReference type="InterPro" id="IPR029063">
    <property type="entry name" value="SAM-dependent_MTases_sf"/>
</dbReference>
<sequence length="322" mass="36402">MNLNQIYNAECLTWLQSLPDKSINCCVTSPPYYGLRDYGNEAQIGLEKTPEEYIEKLVNVFHEVYRVLKNDGTLWVNIGDSYAGSMKGAARFPDNAMNYKQGTNRGTLGKATLVKQCTGCKNKDLIGIPWMLAFALRADGWYLRQDIIWSKPNPMPESVTDRCTKSHEYIFLLSKSKKYYFDSKSIQQTASQSVKSRLGKVENVGYKAFATANSLEESNPMFRKSTTREYQYADKANKRSVWHIPTSSYKDAHFAVFPENLIVDCIKAGCPEDGIVIDPFMGSGTTAVVARKLNRYYVGAELNPNYIGIAKKRLSKELGFFK</sequence>
<dbReference type="EMBL" id="CP050831">
    <property type="protein sequence ID" value="QIU95601.1"/>
    <property type="molecule type" value="Genomic_DNA"/>
</dbReference>
<evidence type="ECO:0000313" key="10">
    <source>
        <dbReference type="EMBL" id="QIU95601.1"/>
    </source>
</evidence>